<evidence type="ECO:0000313" key="2">
    <source>
        <dbReference type="Proteomes" id="UP000053732"/>
    </source>
</evidence>
<dbReference type="AlphaFoldDB" id="A0A0G4PQK1"/>
<gene>
    <name evidence="1" type="ORF">PCAMFM013_S027g000090</name>
</gene>
<sequence length="60" mass="6734">MSRGQNSCDEHDNPGNHVKIMRTSLKGIVTQLSPVSDDAVCNSHDAFGGFYWPVMLRHIY</sequence>
<reference evidence="1 2" key="1">
    <citation type="journal article" date="2014" name="Nat. Commun.">
        <title>Multiple recent horizontal transfers of a large genomic region in cheese making fungi.</title>
        <authorList>
            <person name="Cheeseman K."/>
            <person name="Ropars J."/>
            <person name="Renault P."/>
            <person name="Dupont J."/>
            <person name="Gouzy J."/>
            <person name="Branca A."/>
            <person name="Abraham A.L."/>
            <person name="Ceppi M."/>
            <person name="Conseiller E."/>
            <person name="Debuchy R."/>
            <person name="Malagnac F."/>
            <person name="Goarin A."/>
            <person name="Silar P."/>
            <person name="Lacoste S."/>
            <person name="Sallet E."/>
            <person name="Bensimon A."/>
            <person name="Giraud T."/>
            <person name="Brygoo Y."/>
        </authorList>
    </citation>
    <scope>NUCLEOTIDE SEQUENCE [LARGE SCALE GENOMIC DNA]</scope>
    <source>
        <strain evidence="2">FM 013</strain>
    </source>
</reference>
<name>A0A0G4PQK1_PENC3</name>
<evidence type="ECO:0000313" key="1">
    <source>
        <dbReference type="EMBL" id="CRL28401.1"/>
    </source>
</evidence>
<accession>A0A0G4PQK1</accession>
<keyword evidence="2" id="KW-1185">Reference proteome</keyword>
<proteinExistence type="predicted"/>
<organism evidence="1 2">
    <name type="scientific">Penicillium camemberti (strain FM 013)</name>
    <dbReference type="NCBI Taxonomy" id="1429867"/>
    <lineage>
        <taxon>Eukaryota</taxon>
        <taxon>Fungi</taxon>
        <taxon>Dikarya</taxon>
        <taxon>Ascomycota</taxon>
        <taxon>Pezizomycotina</taxon>
        <taxon>Eurotiomycetes</taxon>
        <taxon>Eurotiomycetidae</taxon>
        <taxon>Eurotiales</taxon>
        <taxon>Aspergillaceae</taxon>
        <taxon>Penicillium</taxon>
    </lineage>
</organism>
<dbReference type="Proteomes" id="UP000053732">
    <property type="component" value="Unassembled WGS sequence"/>
</dbReference>
<dbReference type="EMBL" id="HG793160">
    <property type="protein sequence ID" value="CRL28401.1"/>
    <property type="molecule type" value="Genomic_DNA"/>
</dbReference>
<protein>
    <submittedName>
        <fullName evidence="1">Str. FM013</fullName>
    </submittedName>
</protein>